<comment type="similarity">
    <text evidence="1">Belongs to the FGGY kinase family.</text>
</comment>
<evidence type="ECO:0000313" key="6">
    <source>
        <dbReference type="EMBL" id="AGI67406.1"/>
    </source>
</evidence>
<sequence length="458" mass="48852">MTAPRHIAVIDIGKTNAKLALVDLESLTELAVVTRPNVVLPGPPWPHYDVEGHWAFLLDALTQFHRDYGIDAISVTTHGACAVLLADDGTLAAPVIDYEHEYPSEIIASYDAIKPDFALTGSPKLAGGLNVGAQIHYQFMTDPSLRDRTAQIVTYPQYWAYRLTGIAATDVTSIGCHTDLWLPREGVLSELPKALGIEGKIAQVRKSTDVLGPILAQISQSTGLLTDTPVSVGIHDSNASLIPHILTQKGPFSVVSTGTWVIVMSIDGADQPLDPKRDTLINVNARGRAVPSARFMGGREYELIQQGHTSDPTTDDVNGVLASSLMILPSVESRTGPYPGQQMFWSGKTPDVGTGRRSVVLSFYLAMMTDTCLRLTGANGPTIVEGPFARNAEFIAMLGAATGRSVLTSDAGTGTSIGAALLMGKSARLAAPVEALGATDLRAYDTYACRWRSIVESG</sequence>
<proteinExistence type="inferred from homology"/>
<dbReference type="InterPro" id="IPR049382">
    <property type="entry name" value="FGGY_C_2"/>
</dbReference>
<dbReference type="Pfam" id="PF21546">
    <property type="entry name" value="FGGY_C_2"/>
    <property type="match status" value="1"/>
</dbReference>
<dbReference type="HOGENOM" id="CLU_034535_0_0_5"/>
<keyword evidence="2 6" id="KW-0808">Transferase</keyword>
<gene>
    <name evidence="6" type="primary">rhaK</name>
    <name evidence="6" type="ORF">OAN307_c17410</name>
</gene>
<evidence type="ECO:0000259" key="4">
    <source>
        <dbReference type="Pfam" id="PF00370"/>
    </source>
</evidence>
<accession>M9RAN2</accession>
<dbReference type="InterPro" id="IPR043129">
    <property type="entry name" value="ATPase_NBD"/>
</dbReference>
<evidence type="ECO:0000256" key="3">
    <source>
        <dbReference type="ARBA" id="ARBA00022777"/>
    </source>
</evidence>
<dbReference type="CDD" id="cd07772">
    <property type="entry name" value="ASKHA_NBD_FGGY_NaCK-like"/>
    <property type="match status" value="1"/>
</dbReference>
<dbReference type="PANTHER" id="PTHR43095:SF5">
    <property type="entry name" value="XYLULOSE KINASE"/>
    <property type="match status" value="1"/>
</dbReference>
<dbReference type="InterPro" id="IPR050406">
    <property type="entry name" value="FGGY_Carb_Kinase"/>
</dbReference>
<dbReference type="Proteomes" id="UP000005307">
    <property type="component" value="Chromosome"/>
</dbReference>
<dbReference type="EC" id="2.7.1.5" evidence="6"/>
<name>M9RAN2_9RHOB</name>
<dbReference type="KEGG" id="oat:OAN307_c17410"/>
<reference evidence="6 7" key="1">
    <citation type="journal article" date="2013" name="PLoS ONE">
        <title>Poles Apart: Arctic and Antarctic Octadecabacter strains Share High Genome Plasticity and a New Type of Xanthorhodopsin.</title>
        <authorList>
            <person name="Vollmers J."/>
            <person name="Voget S."/>
            <person name="Dietrich S."/>
            <person name="Gollnow K."/>
            <person name="Smits M."/>
            <person name="Meyer K."/>
            <person name="Brinkhoff T."/>
            <person name="Simon M."/>
            <person name="Daniel R."/>
        </authorList>
    </citation>
    <scope>NUCLEOTIDE SEQUENCE [LARGE SCALE GENOMIC DNA]</scope>
    <source>
        <strain evidence="6 7">307</strain>
    </source>
</reference>
<dbReference type="PANTHER" id="PTHR43095">
    <property type="entry name" value="SUGAR KINASE"/>
    <property type="match status" value="1"/>
</dbReference>
<evidence type="ECO:0000259" key="5">
    <source>
        <dbReference type="Pfam" id="PF21546"/>
    </source>
</evidence>
<evidence type="ECO:0000256" key="1">
    <source>
        <dbReference type="ARBA" id="ARBA00009156"/>
    </source>
</evidence>
<dbReference type="STRING" id="391626.OAN307_c17410"/>
<dbReference type="EMBL" id="CP003740">
    <property type="protein sequence ID" value="AGI67406.1"/>
    <property type="molecule type" value="Genomic_DNA"/>
</dbReference>
<keyword evidence="7" id="KW-1185">Reference proteome</keyword>
<dbReference type="InterPro" id="IPR018484">
    <property type="entry name" value="FGGY_N"/>
</dbReference>
<evidence type="ECO:0000313" key="7">
    <source>
        <dbReference type="Proteomes" id="UP000005307"/>
    </source>
</evidence>
<dbReference type="eggNOG" id="COG1070">
    <property type="taxonomic scope" value="Bacteria"/>
</dbReference>
<dbReference type="SUPFAM" id="SSF53067">
    <property type="entry name" value="Actin-like ATPase domain"/>
    <property type="match status" value="1"/>
</dbReference>
<feature type="domain" description="Carbohydrate kinase FGGY C-terminal" evidence="5">
    <location>
        <begin position="250"/>
        <end position="425"/>
    </location>
</feature>
<keyword evidence="3 6" id="KW-0418">Kinase</keyword>
<dbReference type="RefSeq" id="WP_015499437.1">
    <property type="nucleotide sequence ID" value="NC_020911.1"/>
</dbReference>
<dbReference type="Gene3D" id="3.30.420.40">
    <property type="match status" value="2"/>
</dbReference>
<evidence type="ECO:0000256" key="2">
    <source>
        <dbReference type="ARBA" id="ARBA00022679"/>
    </source>
</evidence>
<protein>
    <submittedName>
        <fullName evidence="6">Rhamnose kinase RhaK</fullName>
        <ecNumber evidence="6">2.7.1.5</ecNumber>
    </submittedName>
</protein>
<feature type="domain" description="Carbohydrate kinase FGGY N-terminal" evidence="4">
    <location>
        <begin position="8"/>
        <end position="242"/>
    </location>
</feature>
<dbReference type="GO" id="GO:0008993">
    <property type="term" value="F:rhamnulokinase activity"/>
    <property type="evidence" value="ECO:0007669"/>
    <property type="project" value="UniProtKB-EC"/>
</dbReference>
<dbReference type="AlphaFoldDB" id="M9RAN2"/>
<organism evidence="6 7">
    <name type="scientific">Octadecabacter antarcticus 307</name>
    <dbReference type="NCBI Taxonomy" id="391626"/>
    <lineage>
        <taxon>Bacteria</taxon>
        <taxon>Pseudomonadati</taxon>
        <taxon>Pseudomonadota</taxon>
        <taxon>Alphaproteobacteria</taxon>
        <taxon>Rhodobacterales</taxon>
        <taxon>Roseobacteraceae</taxon>
        <taxon>Octadecabacter</taxon>
    </lineage>
</organism>
<dbReference type="OrthoDB" id="9786272at2"/>
<dbReference type="Pfam" id="PF00370">
    <property type="entry name" value="FGGY_N"/>
    <property type="match status" value="1"/>
</dbReference>